<evidence type="ECO:0000256" key="2">
    <source>
        <dbReference type="SAM" id="Phobius"/>
    </source>
</evidence>
<feature type="region of interest" description="Disordered" evidence="1">
    <location>
        <begin position="482"/>
        <end position="540"/>
    </location>
</feature>
<organism evidence="3 4">
    <name type="scientific">Tilletia horrida</name>
    <dbReference type="NCBI Taxonomy" id="155126"/>
    <lineage>
        <taxon>Eukaryota</taxon>
        <taxon>Fungi</taxon>
        <taxon>Dikarya</taxon>
        <taxon>Basidiomycota</taxon>
        <taxon>Ustilaginomycotina</taxon>
        <taxon>Exobasidiomycetes</taxon>
        <taxon>Tilletiales</taxon>
        <taxon>Tilletiaceae</taxon>
        <taxon>Tilletia</taxon>
    </lineage>
</organism>
<evidence type="ECO:0000313" key="4">
    <source>
        <dbReference type="Proteomes" id="UP001176521"/>
    </source>
</evidence>
<feature type="region of interest" description="Disordered" evidence="1">
    <location>
        <begin position="687"/>
        <end position="724"/>
    </location>
</feature>
<feature type="compositionally biased region" description="Pro residues" evidence="1">
    <location>
        <begin position="501"/>
        <end position="540"/>
    </location>
</feature>
<comment type="caution">
    <text evidence="3">The sequence shown here is derived from an EMBL/GenBank/DDBJ whole genome shotgun (WGS) entry which is preliminary data.</text>
</comment>
<keyword evidence="2" id="KW-0472">Membrane</keyword>
<evidence type="ECO:0000256" key="1">
    <source>
        <dbReference type="SAM" id="MobiDB-lite"/>
    </source>
</evidence>
<evidence type="ECO:0000313" key="3">
    <source>
        <dbReference type="EMBL" id="KAK0539121.1"/>
    </source>
</evidence>
<dbReference type="Proteomes" id="UP001176521">
    <property type="component" value="Unassembled WGS sequence"/>
</dbReference>
<reference evidence="3" key="1">
    <citation type="journal article" date="2023" name="PhytoFront">
        <title>Draft Genome Resources of Seven Strains of Tilletia horrida, Causal Agent of Kernel Smut of Rice.</title>
        <authorList>
            <person name="Khanal S."/>
            <person name="Antony Babu S."/>
            <person name="Zhou X.G."/>
        </authorList>
    </citation>
    <scope>NUCLEOTIDE SEQUENCE</scope>
    <source>
        <strain evidence="3">TX3</strain>
    </source>
</reference>
<feature type="transmembrane region" description="Helical" evidence="2">
    <location>
        <begin position="167"/>
        <end position="187"/>
    </location>
</feature>
<dbReference type="EMBL" id="JAPDMQ010000035">
    <property type="protein sequence ID" value="KAK0539121.1"/>
    <property type="molecule type" value="Genomic_DNA"/>
</dbReference>
<sequence>MAIGQKIVLPPDNPSRAGRGPAVQESTPSESTRSTSQILTDDQRLRQPPPPSSAPGSTWSRRSSSQPTSTAAENFDPASERTPLIRHASSSTSSPDYPGLAPGEGSRGAHSIVSYDAVARDSDAGRRGDGNEDHDDYIRDSIPPPPYSDANTYWVRRPFGRRSRRRIWIFGAISLFLIGLIAVILWLSQSSSFRSYPRPVLPKETLPRHFANWSQPEAVVPKQPPHFATGLYMSTAYFDLPQNLSDLYVHTSGAVKQVTVAMETRHNLARPIGVIVIAYTSTKLRDEAVACFSELDPAKPSRAGLVMMTSDELQLAHGDALDLALVVLVPPADAYRIRNIKIEQHAGQTQFNVHPDTRTDTITIESPVSNIEIQSDLVVRKLFRLSALLLEMRIRSQLVASNISFESSSIFFQGGKIRASKYFGARARHFSAAFEQLEGPWINVDTDVVHLQGTVRLEGGGSGGLNVHANTGGIEVTVEVAPNRTSIAAGRESNGDRGGPRPYPLPQLPSPPEAPQHPPFPTWTPGPYPRPKPELPTPPARWGPPVNVSITNQAGNTSVVYSRWHPQWDWPGPYPYPQGLQRPGSTSRQGDAAAVKAGALWRHPLPYLTSMIASQSGSIRVEHDGSFVGAFGLVSESGGPAELRGPGYERGHGARSGTASHQRVLEVQTDHSKGSRVWIKGVVREVEDDDGEGGDWPAQWAAATQSGNSGGGGDVSEVYSDSGKTALIFD</sequence>
<feature type="compositionally biased region" description="Polar residues" evidence="1">
    <location>
        <begin position="54"/>
        <end position="72"/>
    </location>
</feature>
<keyword evidence="4" id="KW-1185">Reference proteome</keyword>
<feature type="compositionally biased region" description="Basic and acidic residues" evidence="1">
    <location>
        <begin position="118"/>
        <end position="139"/>
    </location>
</feature>
<keyword evidence="2" id="KW-0812">Transmembrane</keyword>
<protein>
    <submittedName>
        <fullName evidence="3">Uncharacterized protein</fullName>
    </submittedName>
</protein>
<accession>A0AAN6JNW2</accession>
<proteinExistence type="predicted"/>
<feature type="compositionally biased region" description="Low complexity" evidence="1">
    <location>
        <begin position="25"/>
        <end position="36"/>
    </location>
</feature>
<keyword evidence="2" id="KW-1133">Transmembrane helix</keyword>
<name>A0AAN6JNW2_9BASI</name>
<dbReference type="AlphaFoldDB" id="A0AAN6JNW2"/>
<feature type="region of interest" description="Disordered" evidence="1">
    <location>
        <begin position="1"/>
        <end position="144"/>
    </location>
</feature>
<gene>
    <name evidence="3" type="ORF">OC842_001055</name>
</gene>